<keyword evidence="2" id="KW-1185">Reference proteome</keyword>
<gene>
    <name evidence="1" type="ORF">MJO28_006397</name>
</gene>
<organism evidence="1 2">
    <name type="scientific">Puccinia striiformis f. sp. tritici</name>
    <dbReference type="NCBI Taxonomy" id="168172"/>
    <lineage>
        <taxon>Eukaryota</taxon>
        <taxon>Fungi</taxon>
        <taxon>Dikarya</taxon>
        <taxon>Basidiomycota</taxon>
        <taxon>Pucciniomycotina</taxon>
        <taxon>Pucciniomycetes</taxon>
        <taxon>Pucciniales</taxon>
        <taxon>Pucciniaceae</taxon>
        <taxon>Puccinia</taxon>
    </lineage>
</organism>
<protein>
    <submittedName>
        <fullName evidence="1">Uncharacterized protein</fullName>
    </submittedName>
</protein>
<sequence>MTNNSLNPLNQSNNLIPNLQDNNFFNWERRTLGHLTAMGKLKYITFLNKKQGCYDAFMIASTISKIVHLEFENTSSLNNCIARNKVLCNGLHDMTSDNEAFHLPDNVHPISMPINPPMDHFHHIIQSLFSNSTISIKQVTDYSNSEVTLLENSNSSE</sequence>
<evidence type="ECO:0000313" key="2">
    <source>
        <dbReference type="Proteomes" id="UP001060170"/>
    </source>
</evidence>
<accession>A0ACC0EHR4</accession>
<comment type="caution">
    <text evidence="1">The sequence shown here is derived from an EMBL/GenBank/DDBJ whole genome shotgun (WGS) entry which is preliminary data.</text>
</comment>
<dbReference type="Proteomes" id="UP001060170">
    <property type="component" value="Chromosome 6"/>
</dbReference>
<proteinExistence type="predicted"/>
<reference evidence="2" key="1">
    <citation type="journal article" date="2018" name="BMC Genomics">
        <title>Genomic insights into host adaptation between the wheat stripe rust pathogen (Puccinia striiformis f. sp. tritici) and the barley stripe rust pathogen (Puccinia striiformis f. sp. hordei).</title>
        <authorList>
            <person name="Xia C."/>
            <person name="Wang M."/>
            <person name="Yin C."/>
            <person name="Cornejo O.E."/>
            <person name="Hulbert S.H."/>
            <person name="Chen X."/>
        </authorList>
    </citation>
    <scope>NUCLEOTIDE SEQUENCE [LARGE SCALE GENOMIC DNA]</scope>
    <source>
        <strain evidence="2">93-210</strain>
    </source>
</reference>
<reference evidence="1 2" key="3">
    <citation type="journal article" date="2022" name="Microbiol. Spectr.">
        <title>Folding features and dynamics of 3D genome architecture in plant fungal pathogens.</title>
        <authorList>
            <person name="Xia C."/>
        </authorList>
    </citation>
    <scope>NUCLEOTIDE SEQUENCE [LARGE SCALE GENOMIC DNA]</scope>
    <source>
        <strain evidence="1 2">93-210</strain>
    </source>
</reference>
<name>A0ACC0EHR4_9BASI</name>
<dbReference type="EMBL" id="CM045870">
    <property type="protein sequence ID" value="KAI7953850.1"/>
    <property type="molecule type" value="Genomic_DNA"/>
</dbReference>
<reference evidence="2" key="2">
    <citation type="journal article" date="2018" name="Mol. Plant Microbe Interact.">
        <title>Genome sequence resources for the wheat stripe rust pathogen (Puccinia striiformis f. sp. tritici) and the barley stripe rust pathogen (Puccinia striiformis f. sp. hordei).</title>
        <authorList>
            <person name="Xia C."/>
            <person name="Wang M."/>
            <person name="Yin C."/>
            <person name="Cornejo O.E."/>
            <person name="Hulbert S.H."/>
            <person name="Chen X."/>
        </authorList>
    </citation>
    <scope>NUCLEOTIDE SEQUENCE [LARGE SCALE GENOMIC DNA]</scope>
    <source>
        <strain evidence="2">93-210</strain>
    </source>
</reference>
<evidence type="ECO:0000313" key="1">
    <source>
        <dbReference type="EMBL" id="KAI7953850.1"/>
    </source>
</evidence>